<accession>A0A3S9QDA4</accession>
<keyword evidence="1" id="KW-0472">Membrane</keyword>
<evidence type="ECO:0000313" key="2">
    <source>
        <dbReference type="EMBL" id="AZQ92588.1"/>
    </source>
</evidence>
<evidence type="ECO:0000313" key="3">
    <source>
        <dbReference type="Proteomes" id="UP000280228"/>
    </source>
</evidence>
<dbReference type="EMBL" id="CP034662">
    <property type="protein sequence ID" value="AZQ92588.1"/>
    <property type="molecule type" value="Genomic_DNA"/>
</dbReference>
<proteinExistence type="predicted"/>
<protein>
    <submittedName>
        <fullName evidence="2">Uncharacterized protein</fullName>
    </submittedName>
</protein>
<reference evidence="2 3" key="1">
    <citation type="submission" date="2018-12" db="EMBL/GenBank/DDBJ databases">
        <title>Persistence of Moraxella catarrhalis in Chronic Obstructive Pulmonary Disease and Regulation of the Hag/MID Adhesin.</title>
        <authorList>
            <person name="Murphy T."/>
            <person name="Zhao X."/>
            <person name="Vyas G."/>
            <person name="Aluvathingal J."/>
            <person name="Nadendla S."/>
            <person name="Tallon L."/>
            <person name="Tettelin H."/>
        </authorList>
    </citation>
    <scope>NUCLEOTIDE SEQUENCE [LARGE SCALE GENOMIC DNA]</scope>
    <source>
        <strain evidence="2 3">46P58B1</strain>
    </source>
</reference>
<feature type="transmembrane region" description="Helical" evidence="1">
    <location>
        <begin position="25"/>
        <end position="43"/>
    </location>
</feature>
<dbReference type="Proteomes" id="UP000280228">
    <property type="component" value="Chromosome"/>
</dbReference>
<sequence length="52" mass="5742">MPIGSAWAGVCNHDSDKTSIDKMAVPSRVLFIVLLVFFMGHTLSRSKITLLH</sequence>
<keyword evidence="1" id="KW-0812">Transmembrane</keyword>
<evidence type="ECO:0000256" key="1">
    <source>
        <dbReference type="SAM" id="Phobius"/>
    </source>
</evidence>
<organism evidence="2 3">
    <name type="scientific">Moraxella catarrhalis</name>
    <name type="common">Branhamella catarrhalis</name>
    <dbReference type="NCBI Taxonomy" id="480"/>
    <lineage>
        <taxon>Bacteria</taxon>
        <taxon>Pseudomonadati</taxon>
        <taxon>Pseudomonadota</taxon>
        <taxon>Gammaproteobacteria</taxon>
        <taxon>Moraxellales</taxon>
        <taxon>Moraxellaceae</taxon>
        <taxon>Moraxella</taxon>
    </lineage>
</organism>
<keyword evidence="1" id="KW-1133">Transmembrane helix</keyword>
<dbReference type="AlphaFoldDB" id="A0A3S9QDA4"/>
<name>A0A3S9QDA4_MORCA</name>
<gene>
    <name evidence="2" type="ORF">EJK53_2025</name>
</gene>